<dbReference type="STRING" id="1121015.GCA_000420545_02135"/>
<gene>
    <name evidence="2" type="ORF">N789_08420</name>
</gene>
<dbReference type="Gene3D" id="3.40.109.10">
    <property type="entry name" value="NADH Oxidase"/>
    <property type="match status" value="1"/>
</dbReference>
<dbReference type="InterPro" id="IPR000415">
    <property type="entry name" value="Nitroreductase-like"/>
</dbReference>
<accession>A0A091AZC0</accession>
<name>A0A091AZC0_9GAMM</name>
<dbReference type="InterPro" id="IPR052544">
    <property type="entry name" value="Bacteriocin_Proc_Enz"/>
</dbReference>
<evidence type="ECO:0000313" key="3">
    <source>
        <dbReference type="Proteomes" id="UP000029385"/>
    </source>
</evidence>
<dbReference type="AlphaFoldDB" id="A0A091AZC0"/>
<proteinExistence type="predicted"/>
<protein>
    <recommendedName>
        <fullName evidence="1">Nitroreductase domain-containing protein</fullName>
    </recommendedName>
</protein>
<keyword evidence="3" id="KW-1185">Reference proteome</keyword>
<dbReference type="InterPro" id="IPR029479">
    <property type="entry name" value="Nitroreductase"/>
</dbReference>
<dbReference type="EMBL" id="AVCI01000004">
    <property type="protein sequence ID" value="KFN43964.1"/>
    <property type="molecule type" value="Genomic_DNA"/>
</dbReference>
<evidence type="ECO:0000313" key="2">
    <source>
        <dbReference type="EMBL" id="KFN43964.1"/>
    </source>
</evidence>
<dbReference type="CDD" id="cd02142">
    <property type="entry name" value="McbC_SagB-like_oxidoreductase"/>
    <property type="match status" value="1"/>
</dbReference>
<evidence type="ECO:0000259" key="1">
    <source>
        <dbReference type="Pfam" id="PF00881"/>
    </source>
</evidence>
<dbReference type="RefSeq" id="WP_022969748.1">
    <property type="nucleotide sequence ID" value="NZ_ATVD01000003.1"/>
</dbReference>
<reference evidence="2 3" key="1">
    <citation type="submission" date="2013-09" db="EMBL/GenBank/DDBJ databases">
        <title>Genome sequencing of Arenimonas oryziterrae.</title>
        <authorList>
            <person name="Chen F."/>
            <person name="Wang G."/>
        </authorList>
    </citation>
    <scope>NUCLEOTIDE SEQUENCE [LARGE SCALE GENOMIC DNA]</scope>
    <source>
        <strain evidence="2 3">YC6267</strain>
    </source>
</reference>
<dbReference type="SUPFAM" id="SSF55469">
    <property type="entry name" value="FMN-dependent nitroreductase-like"/>
    <property type="match status" value="1"/>
</dbReference>
<feature type="domain" description="Nitroreductase" evidence="1">
    <location>
        <begin position="177"/>
        <end position="394"/>
    </location>
</feature>
<dbReference type="PANTHER" id="PTHR43745:SF2">
    <property type="entry name" value="NITROREDUCTASE MJ1384-RELATED"/>
    <property type="match status" value="1"/>
</dbReference>
<dbReference type="PANTHER" id="PTHR43745">
    <property type="entry name" value="NITROREDUCTASE MJ1384-RELATED"/>
    <property type="match status" value="1"/>
</dbReference>
<dbReference type="NCBIfam" id="TIGR04511">
    <property type="entry name" value="SagB_rel_DH_2"/>
    <property type="match status" value="1"/>
</dbReference>
<dbReference type="Pfam" id="PF00881">
    <property type="entry name" value="Nitroreductase"/>
    <property type="match status" value="1"/>
</dbReference>
<dbReference type="Proteomes" id="UP000029385">
    <property type="component" value="Unassembled WGS sequence"/>
</dbReference>
<organism evidence="2 3">
    <name type="scientific">Arenimonas oryziterrae DSM 21050 = YC6267</name>
    <dbReference type="NCBI Taxonomy" id="1121015"/>
    <lineage>
        <taxon>Bacteria</taxon>
        <taxon>Pseudomonadati</taxon>
        <taxon>Pseudomonadota</taxon>
        <taxon>Gammaproteobacteria</taxon>
        <taxon>Lysobacterales</taxon>
        <taxon>Lysobacteraceae</taxon>
        <taxon>Arenimonas</taxon>
    </lineage>
</organism>
<comment type="caution">
    <text evidence="2">The sequence shown here is derived from an EMBL/GenBank/DDBJ whole genome shotgun (WGS) entry which is preliminary data.</text>
</comment>
<dbReference type="PATRIC" id="fig|1121015.4.peg.1178"/>
<dbReference type="InterPro" id="IPR030965">
    <property type="entry name" value="SagB-rel_DH_2"/>
</dbReference>
<sequence>MLIHRCPYLFVERREDVAFSLDDLLGGGSGAVTRGRWVALAAPLAEEHELDGDDLRLLEAVGCEDPVPRAELERGHAPERIDRLLAAGLLLGESVPHQRLRARARQMQAAGWWPLAAAMQAFGRWRGVDVQEHPRETIADMVAAHGPAPAETHARGDVAHRLSLPPPRKTALDDLLARRVTCRNFAADGVVPLAQLADLLHRVFGEQGRQELAPGAVALKKNSPSGGGLHPVEAYVLAQRVEGLAPGLYHYHAVAHALEPLSAGDVGPGDGAMAATDPSGLDAADPSGWDATPPGGWASLALRLVAGQTWFANAPVLVLMTARFDRNFWKYQRHAKAWKVVQLDAGHLSQNLYLTATEMGHGAFVTGAINDEVIEQVLGLDGVTEGPVLINGFGPRAEQIVVGELDPNGRLDA</sequence>
<dbReference type="GO" id="GO:0016491">
    <property type="term" value="F:oxidoreductase activity"/>
    <property type="evidence" value="ECO:0007669"/>
    <property type="project" value="InterPro"/>
</dbReference>
<dbReference type="eggNOG" id="COG0778">
    <property type="taxonomic scope" value="Bacteria"/>
</dbReference>